<dbReference type="PANTHER" id="PTHR24421">
    <property type="entry name" value="NITRATE/NITRITE SENSOR PROTEIN NARX-RELATED"/>
    <property type="match status" value="1"/>
</dbReference>
<gene>
    <name evidence="12" type="ORF">ULMA_31250</name>
</gene>
<dbReference type="GO" id="GO:0046983">
    <property type="term" value="F:protein dimerization activity"/>
    <property type="evidence" value="ECO:0007669"/>
    <property type="project" value="InterPro"/>
</dbReference>
<evidence type="ECO:0000256" key="9">
    <source>
        <dbReference type="SAM" id="Coils"/>
    </source>
</evidence>
<evidence type="ECO:0000313" key="13">
    <source>
        <dbReference type="Proteomes" id="UP000326509"/>
    </source>
</evidence>
<dbReference type="OrthoDB" id="9760839at2"/>
<evidence type="ECO:0000259" key="11">
    <source>
        <dbReference type="PROSITE" id="PS50109"/>
    </source>
</evidence>
<dbReference type="GO" id="GO:0000155">
    <property type="term" value="F:phosphorelay sensor kinase activity"/>
    <property type="evidence" value="ECO:0007669"/>
    <property type="project" value="InterPro"/>
</dbReference>
<keyword evidence="10" id="KW-0472">Membrane</keyword>
<keyword evidence="7" id="KW-0067">ATP-binding</keyword>
<dbReference type="Proteomes" id="UP000326509">
    <property type="component" value="Unassembled WGS sequence"/>
</dbReference>
<keyword evidence="9" id="KW-0175">Coiled coil</keyword>
<dbReference type="GO" id="GO:0016020">
    <property type="term" value="C:membrane"/>
    <property type="evidence" value="ECO:0007669"/>
    <property type="project" value="InterPro"/>
</dbReference>
<dbReference type="SMART" id="SM00387">
    <property type="entry name" value="HATPase_c"/>
    <property type="match status" value="1"/>
</dbReference>
<evidence type="ECO:0000256" key="6">
    <source>
        <dbReference type="ARBA" id="ARBA00022777"/>
    </source>
</evidence>
<sequence length="262" mass="29114">MLYSGTISNETEVVTAIIVGISLLMALVIITLLTVFVKRKNKLVSEQERAKATFEKELAETEVEIREATLRNISWELHDNIGQLLALAKIQAQTVKEHPERIDEVVEIIGTSLNELRALSKLINPEAIKSLTLGQAIQLEVDRFNRMNFINASLVEKGETLTIGPKVEIILFRILQEFFSNTIKHSKAETLTIIVDYNNGLHISAKDNGIGFSKDIEASGIGLSNMQNRAKLIGASLKIDSVLEQGTCLEMSIPTHKIKTHE</sequence>
<dbReference type="InterPro" id="IPR050482">
    <property type="entry name" value="Sensor_HK_TwoCompSys"/>
</dbReference>
<evidence type="ECO:0000256" key="8">
    <source>
        <dbReference type="ARBA" id="ARBA00023012"/>
    </source>
</evidence>
<comment type="catalytic activity">
    <reaction evidence="1">
        <text>ATP + protein L-histidine = ADP + protein N-phospho-L-histidine.</text>
        <dbReference type="EC" id="2.7.13.3"/>
    </reaction>
</comment>
<evidence type="ECO:0000256" key="10">
    <source>
        <dbReference type="SAM" id="Phobius"/>
    </source>
</evidence>
<keyword evidence="8" id="KW-0902">Two-component regulatory system</keyword>
<reference evidence="12 13" key="1">
    <citation type="submission" date="2019-08" db="EMBL/GenBank/DDBJ databases">
        <title>Draft genome sequence of Ulvibacter marinus type strain NBRC 109484.</title>
        <authorList>
            <person name="Kawano K."/>
            <person name="Ushijima N."/>
            <person name="Kihara M."/>
            <person name="Itoh H."/>
        </authorList>
    </citation>
    <scope>NUCLEOTIDE SEQUENCE [LARGE SCALE GENOMIC DNA]</scope>
    <source>
        <strain evidence="12 13">NBRC 109484</strain>
    </source>
</reference>
<dbReference type="CDD" id="cd16917">
    <property type="entry name" value="HATPase_UhpB-NarQ-NarX-like"/>
    <property type="match status" value="1"/>
</dbReference>
<feature type="coiled-coil region" evidence="9">
    <location>
        <begin position="37"/>
        <end position="71"/>
    </location>
</feature>
<keyword evidence="10" id="KW-1133">Transmembrane helix</keyword>
<dbReference type="InterPro" id="IPR011712">
    <property type="entry name" value="Sig_transdc_His_kin_sub3_dim/P"/>
</dbReference>
<keyword evidence="6" id="KW-0418">Kinase</keyword>
<dbReference type="Gene3D" id="1.20.5.1930">
    <property type="match status" value="1"/>
</dbReference>
<keyword evidence="13" id="KW-1185">Reference proteome</keyword>
<dbReference type="InterPro" id="IPR036890">
    <property type="entry name" value="HATPase_C_sf"/>
</dbReference>
<dbReference type="SUPFAM" id="SSF55874">
    <property type="entry name" value="ATPase domain of HSP90 chaperone/DNA topoisomerase II/histidine kinase"/>
    <property type="match status" value="1"/>
</dbReference>
<evidence type="ECO:0000256" key="3">
    <source>
        <dbReference type="ARBA" id="ARBA00022553"/>
    </source>
</evidence>
<keyword evidence="5" id="KW-0547">Nucleotide-binding</keyword>
<dbReference type="InterPro" id="IPR005467">
    <property type="entry name" value="His_kinase_dom"/>
</dbReference>
<comment type="caution">
    <text evidence="12">The sequence shown here is derived from an EMBL/GenBank/DDBJ whole genome shotgun (WGS) entry which is preliminary data.</text>
</comment>
<keyword evidence="10" id="KW-0812">Transmembrane</keyword>
<evidence type="ECO:0000256" key="5">
    <source>
        <dbReference type="ARBA" id="ARBA00022741"/>
    </source>
</evidence>
<evidence type="ECO:0000256" key="7">
    <source>
        <dbReference type="ARBA" id="ARBA00022840"/>
    </source>
</evidence>
<organism evidence="12 13">
    <name type="scientific">Patiriisocius marinus</name>
    <dbReference type="NCBI Taxonomy" id="1397112"/>
    <lineage>
        <taxon>Bacteria</taxon>
        <taxon>Pseudomonadati</taxon>
        <taxon>Bacteroidota</taxon>
        <taxon>Flavobacteriia</taxon>
        <taxon>Flavobacteriales</taxon>
        <taxon>Flavobacteriaceae</taxon>
        <taxon>Patiriisocius</taxon>
    </lineage>
</organism>
<dbReference type="Gene3D" id="3.30.565.10">
    <property type="entry name" value="Histidine kinase-like ATPase, C-terminal domain"/>
    <property type="match status" value="1"/>
</dbReference>
<proteinExistence type="predicted"/>
<dbReference type="InterPro" id="IPR003594">
    <property type="entry name" value="HATPase_dom"/>
</dbReference>
<evidence type="ECO:0000256" key="4">
    <source>
        <dbReference type="ARBA" id="ARBA00022679"/>
    </source>
</evidence>
<dbReference type="AlphaFoldDB" id="A0A5J4J930"/>
<name>A0A5J4J930_9FLAO</name>
<evidence type="ECO:0000256" key="1">
    <source>
        <dbReference type="ARBA" id="ARBA00000085"/>
    </source>
</evidence>
<dbReference type="PROSITE" id="PS50109">
    <property type="entry name" value="HIS_KIN"/>
    <property type="match status" value="1"/>
</dbReference>
<dbReference type="GO" id="GO:0005524">
    <property type="term" value="F:ATP binding"/>
    <property type="evidence" value="ECO:0007669"/>
    <property type="project" value="UniProtKB-KW"/>
</dbReference>
<dbReference type="RefSeq" id="WP_151675443.1">
    <property type="nucleotide sequence ID" value="NZ_BKCG01000014.1"/>
</dbReference>
<evidence type="ECO:0000256" key="2">
    <source>
        <dbReference type="ARBA" id="ARBA00012438"/>
    </source>
</evidence>
<accession>A0A5J4J930</accession>
<evidence type="ECO:0000313" key="12">
    <source>
        <dbReference type="EMBL" id="GER61017.1"/>
    </source>
</evidence>
<dbReference type="EMBL" id="BKCG01000014">
    <property type="protein sequence ID" value="GER61017.1"/>
    <property type="molecule type" value="Genomic_DNA"/>
</dbReference>
<keyword evidence="3" id="KW-0597">Phosphoprotein</keyword>
<protein>
    <recommendedName>
        <fullName evidence="2">histidine kinase</fullName>
        <ecNumber evidence="2">2.7.13.3</ecNumber>
    </recommendedName>
</protein>
<dbReference type="PANTHER" id="PTHR24421:SF10">
    <property type="entry name" value="NITRATE_NITRITE SENSOR PROTEIN NARQ"/>
    <property type="match status" value="1"/>
</dbReference>
<dbReference type="Pfam" id="PF02518">
    <property type="entry name" value="HATPase_c"/>
    <property type="match status" value="1"/>
</dbReference>
<dbReference type="Pfam" id="PF07730">
    <property type="entry name" value="HisKA_3"/>
    <property type="match status" value="1"/>
</dbReference>
<feature type="domain" description="Histidine kinase" evidence="11">
    <location>
        <begin position="171"/>
        <end position="257"/>
    </location>
</feature>
<feature type="transmembrane region" description="Helical" evidence="10">
    <location>
        <begin position="13"/>
        <end position="37"/>
    </location>
</feature>
<dbReference type="EC" id="2.7.13.3" evidence="2"/>
<keyword evidence="4" id="KW-0808">Transferase</keyword>